<accession>A0A9X8UIW5</accession>
<dbReference type="EMBL" id="SLUK01000009">
    <property type="protein sequence ID" value="TCL42589.1"/>
    <property type="molecule type" value="Genomic_DNA"/>
</dbReference>
<reference evidence="2 3" key="1">
    <citation type="submission" date="2019-03" db="EMBL/GenBank/DDBJ databases">
        <title>Genomic Encyclopedia of Type Strains, Phase IV (KMG-IV): sequencing the most valuable type-strain genomes for metagenomic binning, comparative biology and taxonomic classification.</title>
        <authorList>
            <person name="Goeker M."/>
        </authorList>
    </citation>
    <scope>NUCLEOTIDE SEQUENCE [LARGE SCALE GENOMIC DNA]</scope>
    <source>
        <strain evidence="2 3">DSM 100433</strain>
    </source>
</reference>
<name>A0A9X8UIW5_9FIRM</name>
<protein>
    <submittedName>
        <fullName evidence="2">Acetyltransferase (GNAT) family protein</fullName>
    </submittedName>
</protein>
<sequence length="264" mass="29567">MIRFVDSPARQADLEKVLAGEDLIHACMLSSYYNGSRRVGKDLRFWVCYEGEEPRAALLSIYDEVLLCDRGLVKTDELEEFLRFLGCEVLCGRGLLLRRLAPGAGLRVDELAPAMVYRGGALTADEPAFLPVEENFSGLYRMIGENYDHFFDCGGYEGWLADYRFKRLDGVCQIYAYCENGAPVATGALTCASGRCADLGGIVVRRDHRGRGLGQRMVRFLIARAQEHRRLPVLCCAGEELLGYYRGLGFEQYDEWACALAQNT</sequence>
<dbReference type="InterPro" id="IPR000182">
    <property type="entry name" value="GNAT_dom"/>
</dbReference>
<proteinExistence type="predicted"/>
<feature type="domain" description="N-acetyltransferase" evidence="1">
    <location>
        <begin position="127"/>
        <end position="264"/>
    </location>
</feature>
<comment type="caution">
    <text evidence="2">The sequence shown here is derived from an EMBL/GenBank/DDBJ whole genome shotgun (WGS) entry which is preliminary data.</text>
</comment>
<organism evidence="2 3">
    <name type="scientific">Harryflintia acetispora</name>
    <dbReference type="NCBI Taxonomy" id="1849041"/>
    <lineage>
        <taxon>Bacteria</taxon>
        <taxon>Bacillati</taxon>
        <taxon>Bacillota</taxon>
        <taxon>Clostridia</taxon>
        <taxon>Eubacteriales</taxon>
        <taxon>Oscillospiraceae</taxon>
        <taxon>Harryflintia</taxon>
    </lineage>
</organism>
<keyword evidence="3" id="KW-1185">Reference proteome</keyword>
<dbReference type="RefSeq" id="WP_079698628.1">
    <property type="nucleotide sequence ID" value="NZ_SLUK01000009.1"/>
</dbReference>
<dbReference type="SUPFAM" id="SSF55729">
    <property type="entry name" value="Acyl-CoA N-acyltransferases (Nat)"/>
    <property type="match status" value="1"/>
</dbReference>
<evidence type="ECO:0000259" key="1">
    <source>
        <dbReference type="PROSITE" id="PS51186"/>
    </source>
</evidence>
<dbReference type="CDD" id="cd04301">
    <property type="entry name" value="NAT_SF"/>
    <property type="match status" value="1"/>
</dbReference>
<dbReference type="Proteomes" id="UP000294682">
    <property type="component" value="Unassembled WGS sequence"/>
</dbReference>
<dbReference type="InterPro" id="IPR016181">
    <property type="entry name" value="Acyl_CoA_acyltransferase"/>
</dbReference>
<gene>
    <name evidence="2" type="ORF">EDD78_10954</name>
</gene>
<evidence type="ECO:0000313" key="3">
    <source>
        <dbReference type="Proteomes" id="UP000294682"/>
    </source>
</evidence>
<dbReference type="Gene3D" id="3.40.630.30">
    <property type="match status" value="1"/>
</dbReference>
<dbReference type="PROSITE" id="PS51186">
    <property type="entry name" value="GNAT"/>
    <property type="match status" value="1"/>
</dbReference>
<evidence type="ECO:0000313" key="2">
    <source>
        <dbReference type="EMBL" id="TCL42589.1"/>
    </source>
</evidence>
<dbReference type="Pfam" id="PF00583">
    <property type="entry name" value="Acetyltransf_1"/>
    <property type="match status" value="1"/>
</dbReference>
<dbReference type="AlphaFoldDB" id="A0A9X8UIW5"/>
<dbReference type="GO" id="GO:0016747">
    <property type="term" value="F:acyltransferase activity, transferring groups other than amino-acyl groups"/>
    <property type="evidence" value="ECO:0007669"/>
    <property type="project" value="InterPro"/>
</dbReference>